<organism evidence="1 2">
    <name type="scientific">Populus trichocarpa</name>
    <name type="common">Western balsam poplar</name>
    <name type="synonym">Populus balsamifera subsp. trichocarpa</name>
    <dbReference type="NCBI Taxonomy" id="3694"/>
    <lineage>
        <taxon>Eukaryota</taxon>
        <taxon>Viridiplantae</taxon>
        <taxon>Streptophyta</taxon>
        <taxon>Embryophyta</taxon>
        <taxon>Tracheophyta</taxon>
        <taxon>Spermatophyta</taxon>
        <taxon>Magnoliopsida</taxon>
        <taxon>eudicotyledons</taxon>
        <taxon>Gunneridae</taxon>
        <taxon>Pentapetalae</taxon>
        <taxon>rosids</taxon>
        <taxon>fabids</taxon>
        <taxon>Malpighiales</taxon>
        <taxon>Salicaceae</taxon>
        <taxon>Saliceae</taxon>
        <taxon>Populus</taxon>
    </lineage>
</organism>
<accession>A0ACC0SL65</accession>
<evidence type="ECO:0000313" key="1">
    <source>
        <dbReference type="EMBL" id="KAI9389941.1"/>
    </source>
</evidence>
<protein>
    <submittedName>
        <fullName evidence="1">Uncharacterized protein</fullName>
    </submittedName>
</protein>
<name>A0ACC0SL65_POPTR</name>
<dbReference type="EMBL" id="CM009297">
    <property type="protein sequence ID" value="KAI9389941.1"/>
    <property type="molecule type" value="Genomic_DNA"/>
</dbReference>
<comment type="caution">
    <text evidence="1">The sequence shown here is derived from an EMBL/GenBank/DDBJ whole genome shotgun (WGS) entry which is preliminary data.</text>
</comment>
<reference evidence="1 2" key="1">
    <citation type="journal article" date="2006" name="Science">
        <title>The genome of black cottonwood, Populus trichocarpa (Torr. &amp; Gray).</title>
        <authorList>
            <person name="Tuskan G.A."/>
            <person name="Difazio S."/>
            <person name="Jansson S."/>
            <person name="Bohlmann J."/>
            <person name="Grigoriev I."/>
            <person name="Hellsten U."/>
            <person name="Putnam N."/>
            <person name="Ralph S."/>
            <person name="Rombauts S."/>
            <person name="Salamov A."/>
            <person name="Schein J."/>
            <person name="Sterck L."/>
            <person name="Aerts A."/>
            <person name="Bhalerao R.R."/>
            <person name="Bhalerao R.P."/>
            <person name="Blaudez D."/>
            <person name="Boerjan W."/>
            <person name="Brun A."/>
            <person name="Brunner A."/>
            <person name="Busov V."/>
            <person name="Campbell M."/>
            <person name="Carlson J."/>
            <person name="Chalot M."/>
            <person name="Chapman J."/>
            <person name="Chen G.L."/>
            <person name="Cooper D."/>
            <person name="Coutinho P.M."/>
            <person name="Couturier J."/>
            <person name="Covert S."/>
            <person name="Cronk Q."/>
            <person name="Cunningham R."/>
            <person name="Davis J."/>
            <person name="Degroeve S."/>
            <person name="Dejardin A."/>
            <person name="Depamphilis C."/>
            <person name="Detter J."/>
            <person name="Dirks B."/>
            <person name="Dubchak I."/>
            <person name="Duplessis S."/>
            <person name="Ehlting J."/>
            <person name="Ellis B."/>
            <person name="Gendler K."/>
            <person name="Goodstein D."/>
            <person name="Gribskov M."/>
            <person name="Grimwood J."/>
            <person name="Groover A."/>
            <person name="Gunter L."/>
            <person name="Hamberger B."/>
            <person name="Heinze B."/>
            <person name="Helariutta Y."/>
            <person name="Henrissat B."/>
            <person name="Holligan D."/>
            <person name="Holt R."/>
            <person name="Huang W."/>
            <person name="Islam-Faridi N."/>
            <person name="Jones S."/>
            <person name="Jones-Rhoades M."/>
            <person name="Jorgensen R."/>
            <person name="Joshi C."/>
            <person name="Kangasjarvi J."/>
            <person name="Karlsson J."/>
            <person name="Kelleher C."/>
            <person name="Kirkpatrick R."/>
            <person name="Kirst M."/>
            <person name="Kohler A."/>
            <person name="Kalluri U."/>
            <person name="Larimer F."/>
            <person name="Leebens-Mack J."/>
            <person name="Leple J.C."/>
            <person name="Locascio P."/>
            <person name="Lou Y."/>
            <person name="Lucas S."/>
            <person name="Martin F."/>
            <person name="Montanini B."/>
            <person name="Napoli C."/>
            <person name="Nelson D.R."/>
            <person name="Nelson C."/>
            <person name="Nieminen K."/>
            <person name="Nilsson O."/>
            <person name="Pereda V."/>
            <person name="Peter G."/>
            <person name="Philippe R."/>
            <person name="Pilate G."/>
            <person name="Poliakov A."/>
            <person name="Razumovskaya J."/>
            <person name="Richardson P."/>
            <person name="Rinaldi C."/>
            <person name="Ritland K."/>
            <person name="Rouze P."/>
            <person name="Ryaboy D."/>
            <person name="Schmutz J."/>
            <person name="Schrader J."/>
            <person name="Segerman B."/>
            <person name="Shin H."/>
            <person name="Siddiqui A."/>
            <person name="Sterky F."/>
            <person name="Terry A."/>
            <person name="Tsai C.J."/>
            <person name="Uberbacher E."/>
            <person name="Unneberg P."/>
            <person name="Vahala J."/>
            <person name="Wall K."/>
            <person name="Wessler S."/>
            <person name="Yang G."/>
            <person name="Yin T."/>
            <person name="Douglas C."/>
            <person name="Marra M."/>
            <person name="Sandberg G."/>
            <person name="Van de Peer Y."/>
            <person name="Rokhsar D."/>
        </authorList>
    </citation>
    <scope>NUCLEOTIDE SEQUENCE [LARGE SCALE GENOMIC DNA]</scope>
    <source>
        <strain evidence="2">cv. Nisqually</strain>
    </source>
</reference>
<evidence type="ECO:0000313" key="2">
    <source>
        <dbReference type="Proteomes" id="UP000006729"/>
    </source>
</evidence>
<sequence>MGKDTAKSWYSSIKTLFASCTGTASSASKNTEKARAASPAGPETTMVAAAKHFSSAHKVRLI</sequence>
<gene>
    <name evidence="1" type="ORF">POPTR_008G112166v4</name>
</gene>
<proteinExistence type="predicted"/>
<keyword evidence="2" id="KW-1185">Reference proteome</keyword>
<dbReference type="Proteomes" id="UP000006729">
    <property type="component" value="Chromosome 8"/>
</dbReference>